<dbReference type="InterPro" id="IPR007111">
    <property type="entry name" value="NACHT_NTPase"/>
</dbReference>
<dbReference type="Pfam" id="PF24883">
    <property type="entry name" value="NPHP3_N"/>
    <property type="match status" value="1"/>
</dbReference>
<organism evidence="3 4">
    <name type="scientific">Mycena sanguinolenta</name>
    <dbReference type="NCBI Taxonomy" id="230812"/>
    <lineage>
        <taxon>Eukaryota</taxon>
        <taxon>Fungi</taxon>
        <taxon>Dikarya</taxon>
        <taxon>Basidiomycota</taxon>
        <taxon>Agaricomycotina</taxon>
        <taxon>Agaricomycetes</taxon>
        <taxon>Agaricomycetidae</taxon>
        <taxon>Agaricales</taxon>
        <taxon>Marasmiineae</taxon>
        <taxon>Mycenaceae</taxon>
        <taxon>Mycena</taxon>
    </lineage>
</organism>
<sequence>MLGDLREWAMDPHPKTTILWLFGPAGAGKSAVMQTLAHQLQDSGRLGGSFFFKRGHATRGNGKTLFATIAYQLALGVPWLRTSISRIVEDDPSIVVRSFETQMRRLISEPCRAHADRHSVAILIDGLDECQGHDSQQEILRAMRRSCFNQPNPLRFIVASRPEPHIREVFDSAVYLGDYRSFNVEQSFDDVRTYLRDEFSRIHREHRTMAKSPLPWPSSDVLDRLVGTSSGHFIYAATIVKFIDDKNYRPIQRLAVVLEGSQGSELAFDALDQLYMTILDSAPRQAELVPILCAVANFDLTAAEVDQLLELADGETRLLLRGLHSVLQLPPNHQRVISFHHASFLDFLNNRTRSHNFCVSTPSHRVHLAQCFLRLCASRRYQLAWAHVSQPRRPQRHLIPFLTALPPSVELCPLIERMEPDHFFAQDSDNFEPMLSWLKRIPSAPQDLIELWEDYVYMSSMERNTWSVKKINSPSSELCQVLVAKGFLQYGLPSVRRVLGMTWSELRTIICSVQPKIANEEQTVHGSAEHVLQALVPLEMRRWICRDIALNCIRRIVKGYADGDEMDAADEWFDLARVFRACPRCPILYSEFQSIPRSAMKLGLSGNLILIEWIAEWLESFGDPTLELGAFWTHAMLPMRFQRF</sequence>
<dbReference type="EMBL" id="JACAZH010000079">
    <property type="protein sequence ID" value="KAF7328448.1"/>
    <property type="molecule type" value="Genomic_DNA"/>
</dbReference>
<dbReference type="SUPFAM" id="SSF52540">
    <property type="entry name" value="P-loop containing nucleoside triphosphate hydrolases"/>
    <property type="match status" value="1"/>
</dbReference>
<dbReference type="Gene3D" id="3.40.50.300">
    <property type="entry name" value="P-loop containing nucleotide triphosphate hydrolases"/>
    <property type="match status" value="1"/>
</dbReference>
<dbReference type="InterPro" id="IPR027417">
    <property type="entry name" value="P-loop_NTPase"/>
</dbReference>
<evidence type="ECO:0000256" key="1">
    <source>
        <dbReference type="ARBA" id="ARBA00022737"/>
    </source>
</evidence>
<feature type="domain" description="NACHT" evidence="2">
    <location>
        <begin position="17"/>
        <end position="162"/>
    </location>
</feature>
<dbReference type="OrthoDB" id="5967843at2759"/>
<evidence type="ECO:0000313" key="4">
    <source>
        <dbReference type="Proteomes" id="UP000623467"/>
    </source>
</evidence>
<evidence type="ECO:0000313" key="3">
    <source>
        <dbReference type="EMBL" id="KAF7328448.1"/>
    </source>
</evidence>
<proteinExistence type="predicted"/>
<reference evidence="3" key="1">
    <citation type="submission" date="2020-05" db="EMBL/GenBank/DDBJ databases">
        <title>Mycena genomes resolve the evolution of fungal bioluminescence.</title>
        <authorList>
            <person name="Tsai I.J."/>
        </authorList>
    </citation>
    <scope>NUCLEOTIDE SEQUENCE</scope>
    <source>
        <strain evidence="3">160909Yilan</strain>
    </source>
</reference>
<dbReference type="PANTHER" id="PTHR10039">
    <property type="entry name" value="AMELOGENIN"/>
    <property type="match status" value="1"/>
</dbReference>
<dbReference type="PROSITE" id="PS50837">
    <property type="entry name" value="NACHT"/>
    <property type="match status" value="1"/>
</dbReference>
<dbReference type="AlphaFoldDB" id="A0A8H6U209"/>
<gene>
    <name evidence="3" type="ORF">MSAN_02483800</name>
</gene>
<name>A0A8H6U209_9AGAR</name>
<dbReference type="Proteomes" id="UP000623467">
    <property type="component" value="Unassembled WGS sequence"/>
</dbReference>
<dbReference type="InterPro" id="IPR056884">
    <property type="entry name" value="NPHP3-like_N"/>
</dbReference>
<keyword evidence="1" id="KW-0677">Repeat</keyword>
<dbReference type="PANTHER" id="PTHR10039:SF17">
    <property type="entry name" value="FUNGAL STAND N-TERMINAL GOODBYE DOMAIN-CONTAINING PROTEIN-RELATED"/>
    <property type="match status" value="1"/>
</dbReference>
<comment type="caution">
    <text evidence="3">The sequence shown here is derived from an EMBL/GenBank/DDBJ whole genome shotgun (WGS) entry which is preliminary data.</text>
</comment>
<evidence type="ECO:0000259" key="2">
    <source>
        <dbReference type="PROSITE" id="PS50837"/>
    </source>
</evidence>
<protein>
    <submittedName>
        <fullName evidence="3">Putative nwd2 protein</fullName>
    </submittedName>
</protein>
<accession>A0A8H6U209</accession>
<keyword evidence="4" id="KW-1185">Reference proteome</keyword>